<dbReference type="GO" id="GO:0000156">
    <property type="term" value="F:phosphorelay response regulator activity"/>
    <property type="evidence" value="ECO:0007669"/>
    <property type="project" value="TreeGrafter"/>
</dbReference>
<evidence type="ECO:0000256" key="4">
    <source>
        <dbReference type="ARBA" id="ARBA00023125"/>
    </source>
</evidence>
<dbReference type="InterPro" id="IPR001789">
    <property type="entry name" value="Sig_transdc_resp-reg_receiver"/>
</dbReference>
<evidence type="ECO:0000256" key="3">
    <source>
        <dbReference type="ARBA" id="ARBA00023015"/>
    </source>
</evidence>
<sequence length="335" mass="36663">MRDARGDALCLPRPLRPRRAGAQAGRTLTVSEDNPQRRDTVLVVDDEPNSLRLLTDTLEAGGIQVLVATSGGAALDLLGHVVPDLVLMDAVMPGIDGFETTARIKANPQTAHVPVIFMTGLTESEHVIEGFEVGGVDYVRKPVNVHELLARVRVHLGHARAVQASTASLDATGRLMMATDTRGFLLWCTPLAEQAINRLAPGWNRDQRELPDELRHTVERLLTRDSQGASLRIEQGDGALELVLIAHYRENEVLIRLNELNPHVDAARMQAKLGLTEREAEVLLWISYGKSNADISEVLSISPRTVQKHLERIYEKLGVETRAAAAAIAIKVIAP</sequence>
<dbReference type="Pfam" id="PF00072">
    <property type="entry name" value="Response_reg"/>
    <property type="match status" value="1"/>
</dbReference>
<dbReference type="SUPFAM" id="SSF52172">
    <property type="entry name" value="CheY-like"/>
    <property type="match status" value="1"/>
</dbReference>
<dbReference type="InterPro" id="IPR000792">
    <property type="entry name" value="Tscrpt_reg_LuxR_C"/>
</dbReference>
<feature type="domain" description="HTH luxR-type" evidence="7">
    <location>
        <begin position="268"/>
        <end position="333"/>
    </location>
</feature>
<dbReference type="Proteomes" id="UP000583556">
    <property type="component" value="Unassembled WGS sequence"/>
</dbReference>
<keyword evidence="5" id="KW-0804">Transcription</keyword>
<evidence type="ECO:0000256" key="6">
    <source>
        <dbReference type="PROSITE-ProRule" id="PRU00169"/>
    </source>
</evidence>
<dbReference type="AlphaFoldDB" id="A0A7Y0BN50"/>
<evidence type="ECO:0000256" key="2">
    <source>
        <dbReference type="ARBA" id="ARBA00023012"/>
    </source>
</evidence>
<proteinExistence type="predicted"/>
<organism evidence="9 10">
    <name type="scientific">Novosphingobium olei</name>
    <dbReference type="NCBI Taxonomy" id="2728851"/>
    <lineage>
        <taxon>Bacteria</taxon>
        <taxon>Pseudomonadati</taxon>
        <taxon>Pseudomonadota</taxon>
        <taxon>Alphaproteobacteria</taxon>
        <taxon>Sphingomonadales</taxon>
        <taxon>Sphingomonadaceae</taxon>
        <taxon>Novosphingobium</taxon>
    </lineage>
</organism>
<evidence type="ECO:0000256" key="5">
    <source>
        <dbReference type="ARBA" id="ARBA00023163"/>
    </source>
</evidence>
<dbReference type="CDD" id="cd19920">
    <property type="entry name" value="REC_PA4781-like"/>
    <property type="match status" value="1"/>
</dbReference>
<dbReference type="Pfam" id="PF00196">
    <property type="entry name" value="GerE"/>
    <property type="match status" value="1"/>
</dbReference>
<keyword evidence="2" id="KW-0902">Two-component regulatory system</keyword>
<dbReference type="CDD" id="cd06170">
    <property type="entry name" value="LuxR_C_like"/>
    <property type="match status" value="1"/>
</dbReference>
<dbReference type="GO" id="GO:0032993">
    <property type="term" value="C:protein-DNA complex"/>
    <property type="evidence" value="ECO:0007669"/>
    <property type="project" value="TreeGrafter"/>
</dbReference>
<dbReference type="SUPFAM" id="SSF46894">
    <property type="entry name" value="C-terminal effector domain of the bipartite response regulators"/>
    <property type="match status" value="1"/>
</dbReference>
<keyword evidence="3" id="KW-0805">Transcription regulation</keyword>
<dbReference type="SMART" id="SM00421">
    <property type="entry name" value="HTH_LUXR"/>
    <property type="match status" value="1"/>
</dbReference>
<dbReference type="SMART" id="SM00448">
    <property type="entry name" value="REC"/>
    <property type="match status" value="1"/>
</dbReference>
<dbReference type="PRINTS" id="PR00038">
    <property type="entry name" value="HTHLUXR"/>
</dbReference>
<evidence type="ECO:0000313" key="10">
    <source>
        <dbReference type="Proteomes" id="UP000583556"/>
    </source>
</evidence>
<dbReference type="PROSITE" id="PS50043">
    <property type="entry name" value="HTH_LUXR_2"/>
    <property type="match status" value="1"/>
</dbReference>
<gene>
    <name evidence="9" type="ORF">HHL27_06155</name>
</gene>
<dbReference type="PANTHER" id="PTHR48111:SF1">
    <property type="entry name" value="TWO-COMPONENT RESPONSE REGULATOR ORR33"/>
    <property type="match status" value="1"/>
</dbReference>
<feature type="domain" description="Response regulatory" evidence="8">
    <location>
        <begin position="40"/>
        <end position="156"/>
    </location>
</feature>
<dbReference type="InterPro" id="IPR039420">
    <property type="entry name" value="WalR-like"/>
</dbReference>
<feature type="modified residue" description="4-aspartylphosphate" evidence="6">
    <location>
        <position position="89"/>
    </location>
</feature>
<dbReference type="GO" id="GO:0005829">
    <property type="term" value="C:cytosol"/>
    <property type="evidence" value="ECO:0007669"/>
    <property type="project" value="TreeGrafter"/>
</dbReference>
<dbReference type="PROSITE" id="PS00622">
    <property type="entry name" value="HTH_LUXR_1"/>
    <property type="match status" value="1"/>
</dbReference>
<accession>A0A7Y0BN50</accession>
<keyword evidence="4" id="KW-0238">DNA-binding</keyword>
<evidence type="ECO:0000313" key="9">
    <source>
        <dbReference type="EMBL" id="NML93253.1"/>
    </source>
</evidence>
<dbReference type="Gene3D" id="1.10.10.10">
    <property type="entry name" value="Winged helix-like DNA-binding domain superfamily/Winged helix DNA-binding domain"/>
    <property type="match status" value="1"/>
</dbReference>
<keyword evidence="1 6" id="KW-0597">Phosphoprotein</keyword>
<dbReference type="PANTHER" id="PTHR48111">
    <property type="entry name" value="REGULATOR OF RPOS"/>
    <property type="match status" value="1"/>
</dbReference>
<keyword evidence="10" id="KW-1185">Reference proteome</keyword>
<dbReference type="GO" id="GO:0006355">
    <property type="term" value="P:regulation of DNA-templated transcription"/>
    <property type="evidence" value="ECO:0007669"/>
    <property type="project" value="InterPro"/>
</dbReference>
<name>A0A7Y0BN50_9SPHN</name>
<dbReference type="PROSITE" id="PS50110">
    <property type="entry name" value="RESPONSE_REGULATORY"/>
    <property type="match status" value="1"/>
</dbReference>
<dbReference type="EMBL" id="JABBGM010000002">
    <property type="protein sequence ID" value="NML93253.1"/>
    <property type="molecule type" value="Genomic_DNA"/>
</dbReference>
<evidence type="ECO:0000259" key="7">
    <source>
        <dbReference type="PROSITE" id="PS50043"/>
    </source>
</evidence>
<dbReference type="InterPro" id="IPR036388">
    <property type="entry name" value="WH-like_DNA-bd_sf"/>
</dbReference>
<evidence type="ECO:0000256" key="1">
    <source>
        <dbReference type="ARBA" id="ARBA00022553"/>
    </source>
</evidence>
<protein>
    <submittedName>
        <fullName evidence="9">Response regulator transcription factor</fullName>
    </submittedName>
</protein>
<dbReference type="Gene3D" id="3.40.50.2300">
    <property type="match status" value="1"/>
</dbReference>
<reference evidence="9 10" key="1">
    <citation type="submission" date="2020-04" db="EMBL/GenBank/DDBJ databases">
        <title>Novosphingobium sp. TW-4 isolated from soil.</title>
        <authorList>
            <person name="Dahal R.H."/>
            <person name="Chaudhary D.K."/>
        </authorList>
    </citation>
    <scope>NUCLEOTIDE SEQUENCE [LARGE SCALE GENOMIC DNA]</scope>
    <source>
        <strain evidence="9 10">TW-4</strain>
    </source>
</reference>
<dbReference type="InterPro" id="IPR016032">
    <property type="entry name" value="Sig_transdc_resp-reg_C-effctor"/>
</dbReference>
<evidence type="ECO:0000259" key="8">
    <source>
        <dbReference type="PROSITE" id="PS50110"/>
    </source>
</evidence>
<comment type="caution">
    <text evidence="9">The sequence shown here is derived from an EMBL/GenBank/DDBJ whole genome shotgun (WGS) entry which is preliminary data.</text>
</comment>
<dbReference type="InterPro" id="IPR011006">
    <property type="entry name" value="CheY-like_superfamily"/>
</dbReference>
<dbReference type="GO" id="GO:0000976">
    <property type="term" value="F:transcription cis-regulatory region binding"/>
    <property type="evidence" value="ECO:0007669"/>
    <property type="project" value="TreeGrafter"/>
</dbReference>